<keyword evidence="3 10" id="KW-0328">Glycosyltransferase</keyword>
<feature type="transmembrane region" description="Helical" evidence="8">
    <location>
        <begin position="215"/>
        <end position="235"/>
    </location>
</feature>
<dbReference type="AlphaFoldDB" id="A0A4R2QTL5"/>
<evidence type="ECO:0000313" key="10">
    <source>
        <dbReference type="EMBL" id="TCP52068.1"/>
    </source>
</evidence>
<protein>
    <submittedName>
        <fullName evidence="10">Dolichyl-phosphate-mannose-protein mannosyltransferase</fullName>
    </submittedName>
</protein>
<feature type="transmembrane region" description="Helical" evidence="8">
    <location>
        <begin position="292"/>
        <end position="309"/>
    </location>
</feature>
<proteinExistence type="predicted"/>
<feature type="transmembrane region" description="Helical" evidence="8">
    <location>
        <begin position="173"/>
        <end position="203"/>
    </location>
</feature>
<dbReference type="PANTHER" id="PTHR33908:SF11">
    <property type="entry name" value="MEMBRANE PROTEIN"/>
    <property type="match status" value="1"/>
</dbReference>
<reference evidence="10 11" key="1">
    <citation type="submission" date="2019-03" db="EMBL/GenBank/DDBJ databases">
        <title>Genomic Encyclopedia of Type Strains, Phase IV (KMG-IV): sequencing the most valuable type-strain genomes for metagenomic binning, comparative biology and taxonomic classification.</title>
        <authorList>
            <person name="Goeker M."/>
        </authorList>
    </citation>
    <scope>NUCLEOTIDE SEQUENCE [LARGE SCALE GENOMIC DNA]</scope>
    <source>
        <strain evidence="10 11">DSM 45765</strain>
    </source>
</reference>
<dbReference type="Proteomes" id="UP000294911">
    <property type="component" value="Unassembled WGS sequence"/>
</dbReference>
<comment type="subcellular location">
    <subcellularLocation>
        <location evidence="1">Cell membrane</location>
        <topology evidence="1">Multi-pass membrane protein</topology>
    </subcellularLocation>
</comment>
<dbReference type="InterPro" id="IPR038731">
    <property type="entry name" value="RgtA/B/C-like"/>
</dbReference>
<evidence type="ECO:0000256" key="8">
    <source>
        <dbReference type="SAM" id="Phobius"/>
    </source>
</evidence>
<keyword evidence="2" id="KW-1003">Cell membrane</keyword>
<evidence type="ECO:0000259" key="9">
    <source>
        <dbReference type="Pfam" id="PF13231"/>
    </source>
</evidence>
<gene>
    <name evidence="10" type="ORF">EV191_106234</name>
</gene>
<keyword evidence="11" id="KW-1185">Reference proteome</keyword>
<dbReference type="GO" id="GO:0009103">
    <property type="term" value="P:lipopolysaccharide biosynthetic process"/>
    <property type="evidence" value="ECO:0007669"/>
    <property type="project" value="UniProtKB-ARBA"/>
</dbReference>
<dbReference type="RefSeq" id="WP_132877910.1">
    <property type="nucleotide sequence ID" value="NZ_SLXQ01000006.1"/>
</dbReference>
<feature type="transmembrane region" description="Helical" evidence="8">
    <location>
        <begin position="22"/>
        <end position="45"/>
    </location>
</feature>
<name>A0A4R2QTL5_9PSEU</name>
<dbReference type="EMBL" id="SLXQ01000006">
    <property type="protein sequence ID" value="TCP52068.1"/>
    <property type="molecule type" value="Genomic_DNA"/>
</dbReference>
<dbReference type="PANTHER" id="PTHR33908">
    <property type="entry name" value="MANNOSYLTRANSFERASE YKCB-RELATED"/>
    <property type="match status" value="1"/>
</dbReference>
<evidence type="ECO:0000256" key="5">
    <source>
        <dbReference type="ARBA" id="ARBA00022692"/>
    </source>
</evidence>
<keyword evidence="6 8" id="KW-1133">Transmembrane helix</keyword>
<dbReference type="GO" id="GO:0005886">
    <property type="term" value="C:plasma membrane"/>
    <property type="evidence" value="ECO:0007669"/>
    <property type="project" value="UniProtKB-SubCell"/>
</dbReference>
<feature type="transmembrane region" description="Helical" evidence="8">
    <location>
        <begin position="315"/>
        <end position="334"/>
    </location>
</feature>
<dbReference type="GO" id="GO:0016763">
    <property type="term" value="F:pentosyltransferase activity"/>
    <property type="evidence" value="ECO:0007669"/>
    <property type="project" value="TreeGrafter"/>
</dbReference>
<dbReference type="Pfam" id="PF13231">
    <property type="entry name" value="PMT_2"/>
    <property type="match status" value="1"/>
</dbReference>
<keyword evidence="4 10" id="KW-0808">Transferase</keyword>
<evidence type="ECO:0000256" key="3">
    <source>
        <dbReference type="ARBA" id="ARBA00022676"/>
    </source>
</evidence>
<keyword evidence="5 8" id="KW-0812">Transmembrane</keyword>
<accession>A0A4R2QTL5</accession>
<feature type="transmembrane region" description="Helical" evidence="8">
    <location>
        <begin position="346"/>
        <end position="368"/>
    </location>
</feature>
<feature type="domain" description="Glycosyltransferase RgtA/B/C/D-like" evidence="9">
    <location>
        <begin position="72"/>
        <end position="232"/>
    </location>
</feature>
<feature type="transmembrane region" description="Helical" evidence="8">
    <location>
        <begin position="93"/>
        <end position="113"/>
    </location>
</feature>
<evidence type="ECO:0000313" key="11">
    <source>
        <dbReference type="Proteomes" id="UP000294911"/>
    </source>
</evidence>
<evidence type="ECO:0000256" key="4">
    <source>
        <dbReference type="ARBA" id="ARBA00022679"/>
    </source>
</evidence>
<evidence type="ECO:0000256" key="1">
    <source>
        <dbReference type="ARBA" id="ARBA00004651"/>
    </source>
</evidence>
<dbReference type="OrthoDB" id="5166595at2"/>
<keyword evidence="7 8" id="KW-0472">Membrane</keyword>
<sequence>MSDLVTTATQGRPSSPRRPARAVAPFASWPVFSIAGLVLAAHLVISIGKEYWLDEAYMLALGRFHLDWGFADQPPVVPLLAAAMDAVAPDSLFVLRLPAVLATVAAVPVAALIARELGADRRAQVFTALAQACALWITLSGHWLTPYTLEPLQWLLLVWLLVRWIRLRDDRQLLILGVTIGIAAQTKFQVLLLCAVLLVSVLLFGPRELLRRPKFWVGVGIALLIALPTLVWQAIHGWPQLRMSEVVAAEADVLSGGRSGVAFQLFGYAGIAGLVLLLYGLWLLFTDQRLRAYRFLGVTFVVLYVIFVVGAGRPYYLGGLYAVGFAVGALGLQWRREAGRARLRWLAWPAFGLSVAAAIGMLVLSTVFTSSPGMPVGERIAANTSTVYAELPARQRERTALLGESYVVASYLDAYASRYELPGSYSAHRGYGFFGPPPERVDAVVYVGDRPDRLRRYFGDVRAATDPGQDPKVWLATDRTVSWARIWPELREL</sequence>
<organism evidence="10 11">
    <name type="scientific">Tamaricihabitans halophyticus</name>
    <dbReference type="NCBI Taxonomy" id="1262583"/>
    <lineage>
        <taxon>Bacteria</taxon>
        <taxon>Bacillati</taxon>
        <taxon>Actinomycetota</taxon>
        <taxon>Actinomycetes</taxon>
        <taxon>Pseudonocardiales</taxon>
        <taxon>Pseudonocardiaceae</taxon>
        <taxon>Tamaricihabitans</taxon>
    </lineage>
</organism>
<feature type="transmembrane region" description="Helical" evidence="8">
    <location>
        <begin position="265"/>
        <end position="285"/>
    </location>
</feature>
<comment type="caution">
    <text evidence="10">The sequence shown here is derived from an EMBL/GenBank/DDBJ whole genome shotgun (WGS) entry which is preliminary data.</text>
</comment>
<feature type="transmembrane region" description="Helical" evidence="8">
    <location>
        <begin position="125"/>
        <end position="144"/>
    </location>
</feature>
<evidence type="ECO:0000256" key="6">
    <source>
        <dbReference type="ARBA" id="ARBA00022989"/>
    </source>
</evidence>
<evidence type="ECO:0000256" key="2">
    <source>
        <dbReference type="ARBA" id="ARBA00022475"/>
    </source>
</evidence>
<evidence type="ECO:0000256" key="7">
    <source>
        <dbReference type="ARBA" id="ARBA00023136"/>
    </source>
</evidence>
<dbReference type="InterPro" id="IPR050297">
    <property type="entry name" value="LipidA_mod_glycosyltrf_83"/>
</dbReference>